<dbReference type="Proteomes" id="UP001165085">
    <property type="component" value="Unassembled WGS sequence"/>
</dbReference>
<organism evidence="2 3">
    <name type="scientific">Triparma strigata</name>
    <dbReference type="NCBI Taxonomy" id="1606541"/>
    <lineage>
        <taxon>Eukaryota</taxon>
        <taxon>Sar</taxon>
        <taxon>Stramenopiles</taxon>
        <taxon>Ochrophyta</taxon>
        <taxon>Bolidophyceae</taxon>
        <taxon>Parmales</taxon>
        <taxon>Triparmaceae</taxon>
        <taxon>Triparma</taxon>
    </lineage>
</organism>
<feature type="compositionally biased region" description="Low complexity" evidence="1">
    <location>
        <begin position="1"/>
        <end position="30"/>
    </location>
</feature>
<gene>
    <name evidence="2" type="ORF">TrST_g8536</name>
</gene>
<keyword evidence="3" id="KW-1185">Reference proteome</keyword>
<name>A0A9W7B4F0_9STRA</name>
<comment type="caution">
    <text evidence="2">The sequence shown here is derived from an EMBL/GenBank/DDBJ whole genome shotgun (WGS) entry which is preliminary data.</text>
</comment>
<dbReference type="Pfam" id="PF11894">
    <property type="entry name" value="Nup192"/>
    <property type="match status" value="1"/>
</dbReference>
<dbReference type="EMBL" id="BRXY01000234">
    <property type="protein sequence ID" value="GMH79390.1"/>
    <property type="molecule type" value="Genomic_DNA"/>
</dbReference>
<evidence type="ECO:0000256" key="1">
    <source>
        <dbReference type="SAM" id="MobiDB-lite"/>
    </source>
</evidence>
<sequence>MAFFGAAAAPQPPQAQHNPNPNQPAANTPPMTIDDFSVAFPALSQCSLVLDLAERLATKGEGYESRGLESHLQTYLSESSSYLQSIIAPSLPSPPFSAPPTLPNTIMISDSQVIELNAEVKASLTAFILKTGLPVDKALSIWVHASSVSLEGPDSYVYVLPEILTDLTLSRHEALKNILTRNHLPAPPEPTLNPNSNFHNNRANHPHANLGGFNAAVPPPTPEAGTTIPSISMDLFYSSLITPWTSLTALKGFLDPSQRASVHSSVINALKHYVGILANDNKRYANNLKHRRASPNDMFLYCVSKAIEVLSKCVTEFSDENVSYSNLQATFDLLKIVERSLKGLTADCTDKGVGTLCGVKVEACLSLIKCYLKQTSREKNELLKRFKPDSRDTEGLLQGLQSLTYPTAIRQAFKNRLTHILEVLYHHDKEVVRDVWHRILEVVDRTGEWPISVQDWDRDRRFEEEMGEKSKKVRGDCEDDVLRLSSFIGGEEVRGEGRFFWMGLVKEASSGEDVAGKMEGKWADVLNVIVTMVDKEGMEVERNVEKPKNTFAWQLMGGKVEEKKVESVSMYSSSNGYGFENKVKVVDMVDASKEVVNVVEVERKEIEEVKAALNLLWAVAEFSPSGRKGVLDLRALGGRTVNEICWGVIGCSSEVALKAGAVKVISALALHSQEEAFKTWNDLEASQIIPTMKSLRVPTEGDEGIFHDFYKVEADAGRYPLTKALLTLFNNLVLTVGCPGDCGEGKRRPGVSPYIDFVIDHVIAGAVGGDLKFEDGERESLLGKALSVLLTVLKRYAVPLIKSESVSKQQHIADCQRRHYQSLRTAVSHGMDAGAVFEPSNGLLPSESEFESALRDLKTEWVQVAVGGEEVKQSGTGFGVAATKPEKSTRPMLLPKTPGFTIMSLLLSPSPLLTAILNLVTRPIETADNVCLGLVRPSSPPTTVPSDDFIDTIRTPNGPVIVEAEDWKQLCHELPVALLSAVAAREGNFVDTVRCGPSLNSIEVLTAVVKRVKVESQNGIFQSYGGGGIMQGEFAQPPPKVEETVSIVVGGGTDNTCISVTSLPNLLRAMSGGDVGDVISLVGGKATMQALGLFDYCMKRLSPEDSLAAAVGRDPARIRRDWMAALTSNTPNDVKITMLNSLAACPAPFATFMLGFGGKGCLQSVLQLLGRGEEERVGEKAWEVIWKVSKEAEGRKDLVESCFWEQHLGLLRGGLLEQLNELTSSPDTPADILSAATSSTHALAYFIGALTSVVYYEPSLRARVVGEVGGGGGRLIDVVLQGVGGISPGGGKPSNPPPSEAGGAVGASVVGLGVGGEVFGSYKVVDLVVLVSQLSGSLEEVQRSAVMWSTQWNRYVTCACAHAHLAKSWSELVRVVGSLDGGLLLKGVLAKMNDGIIEPTVARFMADVVLELVGEAVEVGEEVDEGVVRGIAGVLGKVSEEELTGVLSSALALSLTEGGGTVLPAHLVSLSTTPLHLSLLSCIAGSATSIPLAKIQSLVPVCNDLVGVWCLTSIACKAEGAKNIEMANICQHIISSVPEDGWEDMEGGVGAVWEANQNVDVGGREMALFNAHLGLFTCLMSSLPQSPTLRSSACDFLRARGRTGVGILRGWPENGDVVESYVRVLEGVSEGGGWKEGRIGKVGSKIEQGVLSLGLHICNFPVRMVGGGGVRGEASWYDPLNIATSPDKGHALRGLDGRGDWFELDYEWAVKGADVAAGCLGFVRGMRGLLPINGAMLSKGIEVCVRLLRTLNQKLDQIIVVNNIDVDKLGMIAESEFLWEDGIEEDVMVMVECKWVYLLSLKVKELVENLLSVAGIQLARLKAAGEEMGGEGSLVAAGGLAKSLLP</sequence>
<evidence type="ECO:0000313" key="3">
    <source>
        <dbReference type="Proteomes" id="UP001165085"/>
    </source>
</evidence>
<proteinExistence type="predicted"/>
<evidence type="ECO:0000313" key="2">
    <source>
        <dbReference type="EMBL" id="GMH79390.1"/>
    </source>
</evidence>
<feature type="region of interest" description="Disordered" evidence="1">
    <location>
        <begin position="1"/>
        <end position="31"/>
    </location>
</feature>
<dbReference type="OrthoDB" id="2019644at2759"/>
<dbReference type="GO" id="GO:0005643">
    <property type="term" value="C:nuclear pore"/>
    <property type="evidence" value="ECO:0007669"/>
    <property type="project" value="InterPro"/>
</dbReference>
<protein>
    <submittedName>
        <fullName evidence="2">Uncharacterized protein</fullName>
    </submittedName>
</protein>
<feature type="non-terminal residue" evidence="2">
    <location>
        <position position="1"/>
    </location>
</feature>
<dbReference type="InterPro" id="IPR021827">
    <property type="entry name" value="Nup186/Nup192/Nup205"/>
</dbReference>
<reference evidence="3" key="1">
    <citation type="journal article" date="2023" name="Commun. Biol.">
        <title>Genome analysis of Parmales, the sister group of diatoms, reveals the evolutionary specialization of diatoms from phago-mixotrophs to photoautotrophs.</title>
        <authorList>
            <person name="Ban H."/>
            <person name="Sato S."/>
            <person name="Yoshikawa S."/>
            <person name="Yamada K."/>
            <person name="Nakamura Y."/>
            <person name="Ichinomiya M."/>
            <person name="Sato N."/>
            <person name="Blanc-Mathieu R."/>
            <person name="Endo H."/>
            <person name="Kuwata A."/>
            <person name="Ogata H."/>
        </authorList>
    </citation>
    <scope>NUCLEOTIDE SEQUENCE [LARGE SCALE GENOMIC DNA]</scope>
    <source>
        <strain evidence="3">NIES 3701</strain>
    </source>
</reference>
<accession>A0A9W7B4F0</accession>